<evidence type="ECO:0000256" key="1">
    <source>
        <dbReference type="SAM" id="MobiDB-lite"/>
    </source>
</evidence>
<dbReference type="RefSeq" id="WP_166698587.1">
    <property type="nucleotide sequence ID" value="NZ_JAAQTL010000001.1"/>
</dbReference>
<keyword evidence="2" id="KW-0812">Transmembrane</keyword>
<comment type="caution">
    <text evidence="3">The sequence shown here is derived from an EMBL/GenBank/DDBJ whole genome shotgun (WGS) entry which is preliminary data.</text>
</comment>
<proteinExistence type="predicted"/>
<organism evidence="3 4">
    <name type="scientific">Luteibacter yeojuensis</name>
    <dbReference type="NCBI Taxonomy" id="345309"/>
    <lineage>
        <taxon>Bacteria</taxon>
        <taxon>Pseudomonadati</taxon>
        <taxon>Pseudomonadota</taxon>
        <taxon>Gammaproteobacteria</taxon>
        <taxon>Lysobacterales</taxon>
        <taxon>Rhodanobacteraceae</taxon>
        <taxon>Luteibacter</taxon>
    </lineage>
</organism>
<dbReference type="AlphaFoldDB" id="A0A7X5QSX0"/>
<protein>
    <recommendedName>
        <fullName evidence="5">DUF421 domain-containing protein</fullName>
    </recommendedName>
</protein>
<sequence length="105" mass="11714">MNEWFALTEPWWHFAVRGVLTYLGLLVLMRLAGKRSFGEMSAFDVLVLVLAGGTLRTAIIGDDHTYLGAFIGVAAILTTKVEMEHRLHTPNDPSGPRLDPSWRGY</sequence>
<reference evidence="3 4" key="1">
    <citation type="journal article" date="2006" name="Int. J. Syst. Evol. Microbiol.">
        <title>Dyella yeojuensis sp. nov., isolated from greenhouse soil in Korea.</title>
        <authorList>
            <person name="Kim B.Y."/>
            <person name="Weon H.Y."/>
            <person name="Lee K.H."/>
            <person name="Seok S.J."/>
            <person name="Kwon S.W."/>
            <person name="Go S.J."/>
            <person name="Stackebrandt E."/>
        </authorList>
    </citation>
    <scope>NUCLEOTIDE SEQUENCE [LARGE SCALE GENOMIC DNA]</scope>
    <source>
        <strain evidence="3 4">DSM 17673</strain>
    </source>
</reference>
<accession>A0A7X5QSX0</accession>
<keyword evidence="2" id="KW-1133">Transmembrane helix</keyword>
<evidence type="ECO:0008006" key="5">
    <source>
        <dbReference type="Google" id="ProtNLM"/>
    </source>
</evidence>
<dbReference type="Proteomes" id="UP000518878">
    <property type="component" value="Unassembled WGS sequence"/>
</dbReference>
<gene>
    <name evidence="3" type="ORF">HBF32_05015</name>
</gene>
<evidence type="ECO:0000313" key="3">
    <source>
        <dbReference type="EMBL" id="NID14827.1"/>
    </source>
</evidence>
<keyword evidence="4" id="KW-1185">Reference proteome</keyword>
<feature type="transmembrane region" description="Helical" evidence="2">
    <location>
        <begin position="12"/>
        <end position="29"/>
    </location>
</feature>
<dbReference type="EMBL" id="JAAQTL010000001">
    <property type="protein sequence ID" value="NID14827.1"/>
    <property type="molecule type" value="Genomic_DNA"/>
</dbReference>
<feature type="region of interest" description="Disordered" evidence="1">
    <location>
        <begin position="86"/>
        <end position="105"/>
    </location>
</feature>
<name>A0A7X5QSX0_9GAMM</name>
<evidence type="ECO:0000256" key="2">
    <source>
        <dbReference type="SAM" id="Phobius"/>
    </source>
</evidence>
<keyword evidence="2" id="KW-0472">Membrane</keyword>
<evidence type="ECO:0000313" key="4">
    <source>
        <dbReference type="Proteomes" id="UP000518878"/>
    </source>
</evidence>